<gene>
    <name evidence="1" type="ORF">BOKJ2_LOCUS12077</name>
</gene>
<dbReference type="Proteomes" id="UP000783686">
    <property type="component" value="Unassembled WGS sequence"/>
</dbReference>
<name>A0A811LGW7_9BILA</name>
<comment type="caution">
    <text evidence="1">The sequence shown here is derived from an EMBL/GenBank/DDBJ whole genome shotgun (WGS) entry which is preliminary data.</text>
</comment>
<dbReference type="EMBL" id="CAJFCW020000005">
    <property type="protein sequence ID" value="CAG9122176.1"/>
    <property type="molecule type" value="Genomic_DNA"/>
</dbReference>
<dbReference type="EMBL" id="CAJFDH010000005">
    <property type="protein sequence ID" value="CAD5226436.1"/>
    <property type="molecule type" value="Genomic_DNA"/>
</dbReference>
<protein>
    <submittedName>
        <fullName evidence="1">Uncharacterized protein</fullName>
    </submittedName>
</protein>
<keyword evidence="2" id="KW-1185">Reference proteome</keyword>
<proteinExistence type="predicted"/>
<evidence type="ECO:0000313" key="1">
    <source>
        <dbReference type="EMBL" id="CAD5226436.1"/>
    </source>
</evidence>
<dbReference type="Proteomes" id="UP000614601">
    <property type="component" value="Unassembled WGS sequence"/>
</dbReference>
<reference evidence="1" key="1">
    <citation type="submission" date="2020-09" db="EMBL/GenBank/DDBJ databases">
        <authorList>
            <person name="Kikuchi T."/>
        </authorList>
    </citation>
    <scope>NUCLEOTIDE SEQUENCE</scope>
    <source>
        <strain evidence="1">SH1</strain>
    </source>
</reference>
<dbReference type="AlphaFoldDB" id="A0A811LGW7"/>
<accession>A0A811LGW7</accession>
<dbReference type="OrthoDB" id="10438777at2759"/>
<sequence length="126" mass="14215">MHASISSPSCNLTGLQETALVTLRTPRSQRKFDGDADSTKLVNDNSVGSSSIDLNSFDFVKTPKRRNNRGQQSLRPVKAKQHDHGILLAFNDHITAAPQFSASLRSLSTIQRQHRRFRYSLLYLLY</sequence>
<organism evidence="1 2">
    <name type="scientific">Bursaphelenchus okinawaensis</name>
    <dbReference type="NCBI Taxonomy" id="465554"/>
    <lineage>
        <taxon>Eukaryota</taxon>
        <taxon>Metazoa</taxon>
        <taxon>Ecdysozoa</taxon>
        <taxon>Nematoda</taxon>
        <taxon>Chromadorea</taxon>
        <taxon>Rhabditida</taxon>
        <taxon>Tylenchina</taxon>
        <taxon>Tylenchomorpha</taxon>
        <taxon>Aphelenchoidea</taxon>
        <taxon>Aphelenchoididae</taxon>
        <taxon>Bursaphelenchus</taxon>
    </lineage>
</organism>
<evidence type="ECO:0000313" key="2">
    <source>
        <dbReference type="Proteomes" id="UP000614601"/>
    </source>
</evidence>